<comment type="subunit">
    <text evidence="8">Component of the Mediator complex.</text>
</comment>
<organism evidence="9 10">
    <name type="scientific">Hydnum rufescens UP504</name>
    <dbReference type="NCBI Taxonomy" id="1448309"/>
    <lineage>
        <taxon>Eukaryota</taxon>
        <taxon>Fungi</taxon>
        <taxon>Dikarya</taxon>
        <taxon>Basidiomycota</taxon>
        <taxon>Agaricomycotina</taxon>
        <taxon>Agaricomycetes</taxon>
        <taxon>Cantharellales</taxon>
        <taxon>Hydnaceae</taxon>
        <taxon>Hydnum</taxon>
    </lineage>
</organism>
<dbReference type="Gene3D" id="6.10.280.10">
    <property type="entry name" value="Mediator complex, subunit Med21"/>
    <property type="match status" value="1"/>
</dbReference>
<sequence length="145" mass="16558">MLEQELSEMDRITQLQDGIDQLLTIMANSVNYLVSSANFKQVNPDIPITKTREKAATAEEFEANKRELVDDLIKKAKQIEILIKSLPIFDPEEEQARTIARLSALEQEMGVANQEYREAVDRAKMLHKEVSDILEVMLSTHKSSR</sequence>
<dbReference type="AlphaFoldDB" id="A0A9P6AXM9"/>
<dbReference type="EMBL" id="MU128967">
    <property type="protein sequence ID" value="KAF9513904.1"/>
    <property type="molecule type" value="Genomic_DNA"/>
</dbReference>
<evidence type="ECO:0000256" key="2">
    <source>
        <dbReference type="ARBA" id="ARBA00005770"/>
    </source>
</evidence>
<dbReference type="GO" id="GO:0016592">
    <property type="term" value="C:mediator complex"/>
    <property type="evidence" value="ECO:0007669"/>
    <property type="project" value="UniProtKB-UniRule"/>
</dbReference>
<comment type="similarity">
    <text evidence="2 8">Belongs to the Mediator complex subunit 21 family.</text>
</comment>
<protein>
    <recommendedName>
        <fullName evidence="3 8">Mediator of RNA polymerase II transcription subunit 21</fullName>
    </recommendedName>
</protein>
<reference evidence="9" key="1">
    <citation type="journal article" date="2020" name="Nat. Commun.">
        <title>Large-scale genome sequencing of mycorrhizal fungi provides insights into the early evolution of symbiotic traits.</title>
        <authorList>
            <person name="Miyauchi S."/>
            <person name="Kiss E."/>
            <person name="Kuo A."/>
            <person name="Drula E."/>
            <person name="Kohler A."/>
            <person name="Sanchez-Garcia M."/>
            <person name="Morin E."/>
            <person name="Andreopoulos B."/>
            <person name="Barry K.W."/>
            <person name="Bonito G."/>
            <person name="Buee M."/>
            <person name="Carver A."/>
            <person name="Chen C."/>
            <person name="Cichocki N."/>
            <person name="Clum A."/>
            <person name="Culley D."/>
            <person name="Crous P.W."/>
            <person name="Fauchery L."/>
            <person name="Girlanda M."/>
            <person name="Hayes R.D."/>
            <person name="Keri Z."/>
            <person name="LaButti K."/>
            <person name="Lipzen A."/>
            <person name="Lombard V."/>
            <person name="Magnuson J."/>
            <person name="Maillard F."/>
            <person name="Murat C."/>
            <person name="Nolan M."/>
            <person name="Ohm R.A."/>
            <person name="Pangilinan J."/>
            <person name="Pereira M.F."/>
            <person name="Perotto S."/>
            <person name="Peter M."/>
            <person name="Pfister S."/>
            <person name="Riley R."/>
            <person name="Sitrit Y."/>
            <person name="Stielow J.B."/>
            <person name="Szollosi G."/>
            <person name="Zifcakova L."/>
            <person name="Stursova M."/>
            <person name="Spatafora J.W."/>
            <person name="Tedersoo L."/>
            <person name="Vaario L.M."/>
            <person name="Yamada A."/>
            <person name="Yan M."/>
            <person name="Wang P."/>
            <person name="Xu J."/>
            <person name="Bruns T."/>
            <person name="Baldrian P."/>
            <person name="Vilgalys R."/>
            <person name="Dunand C."/>
            <person name="Henrissat B."/>
            <person name="Grigoriev I.V."/>
            <person name="Hibbett D."/>
            <person name="Nagy L.G."/>
            <person name="Martin F.M."/>
        </authorList>
    </citation>
    <scope>NUCLEOTIDE SEQUENCE</scope>
    <source>
        <strain evidence="9">UP504</strain>
    </source>
</reference>
<keyword evidence="7 8" id="KW-0539">Nucleus</keyword>
<keyword evidence="6 8" id="KW-0804">Transcription</keyword>
<dbReference type="Proteomes" id="UP000886523">
    <property type="component" value="Unassembled WGS sequence"/>
</dbReference>
<evidence type="ECO:0000256" key="6">
    <source>
        <dbReference type="ARBA" id="ARBA00023163"/>
    </source>
</evidence>
<accession>A0A9P6AXM9</accession>
<dbReference type="InterPro" id="IPR021384">
    <property type="entry name" value="Mediator_Med21"/>
</dbReference>
<evidence type="ECO:0000256" key="3">
    <source>
        <dbReference type="ARBA" id="ARBA00019691"/>
    </source>
</evidence>
<evidence type="ECO:0000256" key="5">
    <source>
        <dbReference type="ARBA" id="ARBA00023159"/>
    </source>
</evidence>
<dbReference type="InterPro" id="IPR037212">
    <property type="entry name" value="Med7/Med21-like"/>
</dbReference>
<comment type="caution">
    <text evidence="9">The sequence shown here is derived from an EMBL/GenBank/DDBJ whole genome shotgun (WGS) entry which is preliminary data.</text>
</comment>
<evidence type="ECO:0000256" key="8">
    <source>
        <dbReference type="RuleBase" id="RU366036"/>
    </source>
</evidence>
<comment type="function">
    <text evidence="8">Component of the Mediator complex, a coactivator involved in the regulated transcription of nearly all RNA polymerase II-dependent genes. Mediator functions as a bridge to convey information from gene-specific regulatory proteins to the basal RNA polymerase II transcription machinery. Mediator is recruited to promoters by direct interactions with regulatory proteins and serves as a scaffold for the assembly of a functional preinitiation complex with RNA polymerase II and the general transcription factors.</text>
</comment>
<comment type="subcellular location">
    <subcellularLocation>
        <location evidence="1 8">Nucleus</location>
    </subcellularLocation>
</comment>
<dbReference type="PANTHER" id="PTHR13381:SF0">
    <property type="entry name" value="MEDIATOR OF RNA POLYMERASE II TRANSCRIPTION SUBUNIT 21"/>
    <property type="match status" value="1"/>
</dbReference>
<dbReference type="SUPFAM" id="SSF140718">
    <property type="entry name" value="Mediator hinge subcomplex-like"/>
    <property type="match status" value="1"/>
</dbReference>
<evidence type="ECO:0000256" key="1">
    <source>
        <dbReference type="ARBA" id="ARBA00004123"/>
    </source>
</evidence>
<evidence type="ECO:0000256" key="7">
    <source>
        <dbReference type="ARBA" id="ARBA00023242"/>
    </source>
</evidence>
<dbReference type="GO" id="GO:0006357">
    <property type="term" value="P:regulation of transcription by RNA polymerase II"/>
    <property type="evidence" value="ECO:0007669"/>
    <property type="project" value="TreeGrafter"/>
</dbReference>
<dbReference type="OrthoDB" id="526653at2759"/>
<keyword evidence="10" id="KW-1185">Reference proteome</keyword>
<dbReference type="GO" id="GO:0003712">
    <property type="term" value="F:transcription coregulator activity"/>
    <property type="evidence" value="ECO:0007669"/>
    <property type="project" value="TreeGrafter"/>
</dbReference>
<evidence type="ECO:0000313" key="9">
    <source>
        <dbReference type="EMBL" id="KAF9513904.1"/>
    </source>
</evidence>
<keyword evidence="5 8" id="KW-0010">Activator</keyword>
<name>A0A9P6AXM9_9AGAM</name>
<keyword evidence="4 8" id="KW-0805">Transcription regulation</keyword>
<evidence type="ECO:0000313" key="10">
    <source>
        <dbReference type="Proteomes" id="UP000886523"/>
    </source>
</evidence>
<dbReference type="PANTHER" id="PTHR13381">
    <property type="entry name" value="RNA POLYMERASE II HOLOENZYME COMPONENT SRB7"/>
    <property type="match status" value="1"/>
</dbReference>
<dbReference type="Pfam" id="PF11221">
    <property type="entry name" value="Med21"/>
    <property type="match status" value="1"/>
</dbReference>
<gene>
    <name evidence="9" type="ORF">BS47DRAFT_1295675</name>
</gene>
<evidence type="ECO:0000256" key="4">
    <source>
        <dbReference type="ARBA" id="ARBA00023015"/>
    </source>
</evidence>
<proteinExistence type="inferred from homology"/>